<evidence type="ECO:0000313" key="3">
    <source>
        <dbReference type="Proteomes" id="UP001341281"/>
    </source>
</evidence>
<proteinExistence type="predicted"/>
<dbReference type="InterPro" id="IPR032567">
    <property type="entry name" value="RTL1-rel"/>
</dbReference>
<dbReference type="PANTHER" id="PTHR15503">
    <property type="entry name" value="LDOC1 RELATED"/>
    <property type="match status" value="1"/>
</dbReference>
<evidence type="ECO:0000259" key="1">
    <source>
        <dbReference type="Pfam" id="PF03732"/>
    </source>
</evidence>
<dbReference type="Pfam" id="PF03732">
    <property type="entry name" value="Retrotrans_gag"/>
    <property type="match status" value="1"/>
</dbReference>
<gene>
    <name evidence="2" type="ORF">U9M48_003605</name>
</gene>
<organism evidence="2 3">
    <name type="scientific">Paspalum notatum var. saurae</name>
    <dbReference type="NCBI Taxonomy" id="547442"/>
    <lineage>
        <taxon>Eukaryota</taxon>
        <taxon>Viridiplantae</taxon>
        <taxon>Streptophyta</taxon>
        <taxon>Embryophyta</taxon>
        <taxon>Tracheophyta</taxon>
        <taxon>Spermatophyta</taxon>
        <taxon>Magnoliopsida</taxon>
        <taxon>Liliopsida</taxon>
        <taxon>Poales</taxon>
        <taxon>Poaceae</taxon>
        <taxon>PACMAD clade</taxon>
        <taxon>Panicoideae</taxon>
        <taxon>Andropogonodae</taxon>
        <taxon>Paspaleae</taxon>
        <taxon>Paspalinae</taxon>
        <taxon>Paspalum</taxon>
    </lineage>
</organism>
<name>A0AAQ3PJ81_PASNO</name>
<accession>A0AAQ3PJ81</accession>
<evidence type="ECO:0000313" key="2">
    <source>
        <dbReference type="EMBL" id="WVZ52557.1"/>
    </source>
</evidence>
<keyword evidence="3" id="KW-1185">Reference proteome</keyword>
<feature type="domain" description="Retrotransposon gag" evidence="1">
    <location>
        <begin position="45"/>
        <end position="136"/>
    </location>
</feature>
<dbReference type="EMBL" id="CP144745">
    <property type="protein sequence ID" value="WVZ52557.1"/>
    <property type="molecule type" value="Genomic_DNA"/>
</dbReference>
<reference evidence="2 3" key="1">
    <citation type="submission" date="2024-02" db="EMBL/GenBank/DDBJ databases">
        <title>High-quality chromosome-scale genome assembly of Pensacola bahiagrass (Paspalum notatum Flugge var. saurae).</title>
        <authorList>
            <person name="Vega J.M."/>
            <person name="Podio M."/>
            <person name="Orjuela J."/>
            <person name="Siena L.A."/>
            <person name="Pessino S.C."/>
            <person name="Combes M.C."/>
            <person name="Mariac C."/>
            <person name="Albertini E."/>
            <person name="Pupilli F."/>
            <person name="Ortiz J.P.A."/>
            <person name="Leblanc O."/>
        </authorList>
    </citation>
    <scope>NUCLEOTIDE SEQUENCE [LARGE SCALE GENOMIC DNA]</scope>
    <source>
        <strain evidence="2">R1</strain>
        <tissue evidence="2">Leaf</tissue>
    </source>
</reference>
<dbReference type="PANTHER" id="PTHR15503:SF45">
    <property type="entry name" value="RNA-DIRECTED DNA POLYMERASE HOMOLOG"/>
    <property type="match status" value="1"/>
</dbReference>
<sequence>MGEFMKLRPTPFVGSHDPLEAHDWIRTIERKLEIINCDEPTKVALATHQLTGAALAWWESYREAHRGQEGFLEDFRKYHVPEAARDLKAEEFRKLKQNTMTMQEYIEKFTTLSRYAPEEVNTDPKKCKCFIRGLNPEIKSIVHSNEAPSFATLINRIIQIEEDKREEKSQLKRKFMEIKSQRQERRFRQKSFGGQVSRGSYGVPPETLFRSRHALLQLKASTRLSSMTLVPASSVASLGIFSSTILSRCDQQHPPSPTQ</sequence>
<dbReference type="InterPro" id="IPR005162">
    <property type="entry name" value="Retrotrans_gag_dom"/>
</dbReference>
<protein>
    <recommendedName>
        <fullName evidence="1">Retrotransposon gag domain-containing protein</fullName>
    </recommendedName>
</protein>
<dbReference type="Proteomes" id="UP001341281">
    <property type="component" value="Chromosome 01"/>
</dbReference>
<dbReference type="AlphaFoldDB" id="A0AAQ3PJ81"/>